<feature type="region of interest" description="Disordered" evidence="1">
    <location>
        <begin position="561"/>
        <end position="612"/>
    </location>
</feature>
<feature type="compositionally biased region" description="Polar residues" evidence="1">
    <location>
        <begin position="140"/>
        <end position="149"/>
    </location>
</feature>
<dbReference type="EMBL" id="JAVHJO010000012">
    <property type="protein sequence ID" value="KAK6531834.1"/>
    <property type="molecule type" value="Genomic_DNA"/>
</dbReference>
<feature type="region of interest" description="Disordered" evidence="1">
    <location>
        <begin position="140"/>
        <end position="176"/>
    </location>
</feature>
<comment type="caution">
    <text evidence="2">The sequence shown here is derived from an EMBL/GenBank/DDBJ whole genome shotgun (WGS) entry which is preliminary data.</text>
</comment>
<feature type="region of interest" description="Disordered" evidence="1">
    <location>
        <begin position="384"/>
        <end position="469"/>
    </location>
</feature>
<evidence type="ECO:0000313" key="2">
    <source>
        <dbReference type="EMBL" id="KAK6531834.1"/>
    </source>
</evidence>
<organism evidence="2 3">
    <name type="scientific">Orbilia ellipsospora</name>
    <dbReference type="NCBI Taxonomy" id="2528407"/>
    <lineage>
        <taxon>Eukaryota</taxon>
        <taxon>Fungi</taxon>
        <taxon>Dikarya</taxon>
        <taxon>Ascomycota</taxon>
        <taxon>Pezizomycotina</taxon>
        <taxon>Orbiliomycetes</taxon>
        <taxon>Orbiliales</taxon>
        <taxon>Orbiliaceae</taxon>
        <taxon>Orbilia</taxon>
    </lineage>
</organism>
<gene>
    <name evidence="2" type="ORF">TWF694_002999</name>
</gene>
<feature type="region of interest" description="Disordered" evidence="1">
    <location>
        <begin position="640"/>
        <end position="669"/>
    </location>
</feature>
<name>A0AAV9X170_9PEZI</name>
<feature type="compositionally biased region" description="Low complexity" evidence="1">
    <location>
        <begin position="645"/>
        <end position="657"/>
    </location>
</feature>
<feature type="compositionally biased region" description="Basic and acidic residues" evidence="1">
    <location>
        <begin position="24"/>
        <end position="34"/>
    </location>
</feature>
<dbReference type="AlphaFoldDB" id="A0AAV9X170"/>
<feature type="compositionally biased region" description="Low complexity" evidence="1">
    <location>
        <begin position="389"/>
        <end position="407"/>
    </location>
</feature>
<protein>
    <submittedName>
        <fullName evidence="2">Uncharacterized protein</fullName>
    </submittedName>
</protein>
<proteinExistence type="predicted"/>
<reference evidence="2 3" key="1">
    <citation type="submission" date="2019-10" db="EMBL/GenBank/DDBJ databases">
        <authorList>
            <person name="Palmer J.M."/>
        </authorList>
    </citation>
    <scope>NUCLEOTIDE SEQUENCE [LARGE SCALE GENOMIC DNA]</scope>
    <source>
        <strain evidence="2 3">TWF694</strain>
    </source>
</reference>
<feature type="region of interest" description="Disordered" evidence="1">
    <location>
        <begin position="75"/>
        <end position="127"/>
    </location>
</feature>
<feature type="compositionally biased region" description="Low complexity" evidence="1">
    <location>
        <begin position="564"/>
        <end position="581"/>
    </location>
</feature>
<feature type="region of interest" description="Disordered" evidence="1">
    <location>
        <begin position="301"/>
        <end position="360"/>
    </location>
</feature>
<keyword evidence="3" id="KW-1185">Reference proteome</keyword>
<feature type="region of interest" description="Disordered" evidence="1">
    <location>
        <begin position="1"/>
        <end position="34"/>
    </location>
</feature>
<feature type="compositionally biased region" description="Polar residues" evidence="1">
    <location>
        <begin position="587"/>
        <end position="606"/>
    </location>
</feature>
<dbReference type="Proteomes" id="UP001365542">
    <property type="component" value="Unassembled WGS sequence"/>
</dbReference>
<accession>A0AAV9X170</accession>
<evidence type="ECO:0000256" key="1">
    <source>
        <dbReference type="SAM" id="MobiDB-lite"/>
    </source>
</evidence>
<evidence type="ECO:0000313" key="3">
    <source>
        <dbReference type="Proteomes" id="UP001365542"/>
    </source>
</evidence>
<sequence length="966" mass="103872">MEGSGVLPAMPNPPPPAIVPQLDSKSDFPIEDKSDPSIFQKDIFLDWHSKFAFARPTRLGAKEVLPTIQLSALVGSDSRSDDVPPPPPLPTEALSSPSQERPSLQKDEGLSPGLVETPHPEMYEPHPGLIELGRSLYTPQPRSLFSDSPLNMPRQAENKPAPLPPRPSPSSTSNTTLTTTNVQLLNPEEDSYVFYGNSNLQNAILSGEVDVNAVIDQAEQEEENSIEVLAPMVQVAVLKGRYDIVVQLVQRNIECIDVALKTAEDNGKFALVKYLGMWKEHYRRYGNISVGARYGRPADPGYGSSSGAGNLGVPGIPQRPRSATPSRRSGNEDRGRLTPGPTGQAVSPDHPHDLAVNEDDSEEVWKLRAIYLLILMIVLSETTSTDGWDSVSTASSSRQSSQAPVDSGEYSGGAHGGSSARLGLPAGPSRRQGTGGSGDKKKKREDEESDESEGNNRKNPRNRRPSNLRSLGRRYACPFAKAEPDTNVTCWTINRQNLAGVKEHLKRFHFGGLLPSDIRAARTWDEVFDVIAPDWGNRPRPSPYVDMLDIFQRSVRQSPLVSHSTSSAPSLAPESALSPTAGWPTLPLQQPRTTSPGLGINPQTTAGIGDFGQLSPDSFGSAGYGIMGLGAGHLYPSGQQSFQRASRSATPASASVSGFDGYGGPHNQPVNTTSLSGLNLPATTQTFNPMPSLGSSLPFGGFINQLAAPHFTGVSTQELSSQFAQSGEFFFNEFGIDTRQPASQLFTDIMDPMEPAAPPQISGLPPVFESSPEPDSAVSGDTVRGLFYPAQPYVSQSATAPSVISSSGISASSNSVYPSSSTSMGIHSAMATAGGTGTLYSTPGAASVTTPIHISHASSPPSTTGSRERRYQLLISRNPAIPGSTEIPGHKTFYFENQDDFMRNFDGYMRREFYDPPFNWEGWELTNPVTKAGLGSPEAVYFDADFTFVAHMQTRAGLYLVQKDIL</sequence>